<dbReference type="EMBL" id="JAWXYG010000001">
    <property type="protein sequence ID" value="KAK4284762.1"/>
    <property type="molecule type" value="Genomic_DNA"/>
</dbReference>
<dbReference type="AlphaFoldDB" id="A0AAE1TGX7"/>
<reference evidence="2" key="1">
    <citation type="submission" date="2023-10" db="EMBL/GenBank/DDBJ databases">
        <title>Chromosome-level genome of the transformable northern wattle, Acacia crassicarpa.</title>
        <authorList>
            <person name="Massaro I."/>
            <person name="Sinha N.R."/>
            <person name="Poethig S."/>
            <person name="Leichty A.R."/>
        </authorList>
    </citation>
    <scope>NUCLEOTIDE SEQUENCE</scope>
    <source>
        <strain evidence="2">Acra3RX</strain>
        <tissue evidence="2">Leaf</tissue>
    </source>
</reference>
<organism evidence="2 3">
    <name type="scientific">Acacia crassicarpa</name>
    <name type="common">northern wattle</name>
    <dbReference type="NCBI Taxonomy" id="499986"/>
    <lineage>
        <taxon>Eukaryota</taxon>
        <taxon>Viridiplantae</taxon>
        <taxon>Streptophyta</taxon>
        <taxon>Embryophyta</taxon>
        <taxon>Tracheophyta</taxon>
        <taxon>Spermatophyta</taxon>
        <taxon>Magnoliopsida</taxon>
        <taxon>eudicotyledons</taxon>
        <taxon>Gunneridae</taxon>
        <taxon>Pentapetalae</taxon>
        <taxon>rosids</taxon>
        <taxon>fabids</taxon>
        <taxon>Fabales</taxon>
        <taxon>Fabaceae</taxon>
        <taxon>Caesalpinioideae</taxon>
        <taxon>mimosoid clade</taxon>
        <taxon>Acacieae</taxon>
        <taxon>Acacia</taxon>
    </lineage>
</organism>
<dbReference type="PANTHER" id="PTHR35290">
    <property type="entry name" value="PROTEIN CASPARIAN STRIP INTEGRITY FACTOR 1-RELATED"/>
    <property type="match status" value="1"/>
</dbReference>
<comment type="caution">
    <text evidence="2">The sequence shown here is derived from an EMBL/GenBank/DDBJ whole genome shotgun (WGS) entry which is preliminary data.</text>
</comment>
<evidence type="ECO:0000313" key="3">
    <source>
        <dbReference type="Proteomes" id="UP001293593"/>
    </source>
</evidence>
<protein>
    <submittedName>
        <fullName evidence="2">Uncharacterized protein</fullName>
    </submittedName>
</protein>
<dbReference type="InterPro" id="IPR038974">
    <property type="entry name" value="CIF1/2"/>
</dbReference>
<evidence type="ECO:0000313" key="2">
    <source>
        <dbReference type="EMBL" id="KAK4284762.1"/>
    </source>
</evidence>
<dbReference type="Proteomes" id="UP001293593">
    <property type="component" value="Unassembled WGS sequence"/>
</dbReference>
<accession>A0AAE1TGX7</accession>
<evidence type="ECO:0000256" key="1">
    <source>
        <dbReference type="SAM" id="MobiDB-lite"/>
    </source>
</evidence>
<keyword evidence="3" id="KW-1185">Reference proteome</keyword>
<gene>
    <name evidence="2" type="ORF">QN277_001546</name>
</gene>
<proteinExistence type="predicted"/>
<feature type="region of interest" description="Disordered" evidence="1">
    <location>
        <begin position="67"/>
        <end position="88"/>
    </location>
</feature>
<sequence length="88" mass="9940">MGTLVLLKKLTIFLLISLSLFTASFAGRRTKFVSKLAADVDVLQEEEVGKEEESVIQERLLLRANTRDYGRYDPSPTLSKPPFKQIPN</sequence>
<name>A0AAE1TGX7_9FABA</name>
<dbReference type="PANTHER" id="PTHR35290:SF2">
    <property type="entry name" value="PROTEIN CASPARIAN STRIP INTEGRITY FACTOR 1"/>
    <property type="match status" value="1"/>
</dbReference>